<evidence type="ECO:0000256" key="1">
    <source>
        <dbReference type="SAM" id="MobiDB-lite"/>
    </source>
</evidence>
<dbReference type="AlphaFoldDB" id="A0A371FQR8"/>
<dbReference type="STRING" id="157652.A0A371FQR8"/>
<feature type="region of interest" description="Disordered" evidence="1">
    <location>
        <begin position="296"/>
        <end position="328"/>
    </location>
</feature>
<name>A0A371FQR8_MUCPR</name>
<protein>
    <submittedName>
        <fullName evidence="2">Uncharacterized protein</fullName>
    </submittedName>
</protein>
<sequence>VLMPETKKIKSFPKILYVIGHKQHLIPQQSLYHSEGKKFDLDKITLHMEMVKLLNYFNFFFSPIVLKILLPLCNFSHGSQQDLIYVLSLSKENWTIIVQVVRLWFALDINRLRIPFSIEFVGSEASIRKTLIYKFDKEMSEGFIYSIWDKSSTTHLDFVFAPHFAFVTFLEIGDNYKNNYLVGSCIIHCIICAFNNLLCGADVMGLFTAIKDGKQYDRKGSEKINPGEIESRNSGKLRAETLEKREQKLWNAEKRKVDDITTQARRKLERAKSTRQREEDTGLLWIPGSPFPLYETKAKSPNPLSPKPPLARTKRPNSSQPKHSQAGIDRLHPFLTSNPARTTWSLIPLKPSYKMECALFGRYVDELNSFLASGDFQESVVIIRQKSIHLEIIFNPSYVEAIEFTKRWLIVMILLFKPLVNCTNDQNYVSRIIQENRLWNSKMPKEEPLNIFLIDWNDGTLHVNATRLCIQILKYTFVKIIDDTNSVIFVTFDHDVTFVINISYANMIEYVNKNRTLEIIQK</sequence>
<evidence type="ECO:0000313" key="2">
    <source>
        <dbReference type="EMBL" id="RDX80636.1"/>
    </source>
</evidence>
<reference evidence="2" key="1">
    <citation type="submission" date="2018-05" db="EMBL/GenBank/DDBJ databases">
        <title>Draft genome of Mucuna pruriens seed.</title>
        <authorList>
            <person name="Nnadi N.E."/>
            <person name="Vos R."/>
            <person name="Hasami M.H."/>
            <person name="Devisetty U.K."/>
            <person name="Aguiy J.C."/>
        </authorList>
    </citation>
    <scope>NUCLEOTIDE SEQUENCE [LARGE SCALE GENOMIC DNA]</scope>
    <source>
        <strain evidence="2">JCA_2017</strain>
    </source>
</reference>
<dbReference type="EMBL" id="QJKJ01008153">
    <property type="protein sequence ID" value="RDX80636.1"/>
    <property type="molecule type" value="Genomic_DNA"/>
</dbReference>
<accession>A0A371FQR8</accession>
<feature type="non-terminal residue" evidence="2">
    <location>
        <position position="522"/>
    </location>
</feature>
<evidence type="ECO:0000313" key="3">
    <source>
        <dbReference type="Proteomes" id="UP000257109"/>
    </source>
</evidence>
<comment type="caution">
    <text evidence="2">The sequence shown here is derived from an EMBL/GenBank/DDBJ whole genome shotgun (WGS) entry which is preliminary data.</text>
</comment>
<keyword evidence="3" id="KW-1185">Reference proteome</keyword>
<feature type="non-terminal residue" evidence="2">
    <location>
        <position position="1"/>
    </location>
</feature>
<organism evidence="2 3">
    <name type="scientific">Mucuna pruriens</name>
    <name type="common">Velvet bean</name>
    <name type="synonym">Dolichos pruriens</name>
    <dbReference type="NCBI Taxonomy" id="157652"/>
    <lineage>
        <taxon>Eukaryota</taxon>
        <taxon>Viridiplantae</taxon>
        <taxon>Streptophyta</taxon>
        <taxon>Embryophyta</taxon>
        <taxon>Tracheophyta</taxon>
        <taxon>Spermatophyta</taxon>
        <taxon>Magnoliopsida</taxon>
        <taxon>eudicotyledons</taxon>
        <taxon>Gunneridae</taxon>
        <taxon>Pentapetalae</taxon>
        <taxon>rosids</taxon>
        <taxon>fabids</taxon>
        <taxon>Fabales</taxon>
        <taxon>Fabaceae</taxon>
        <taxon>Papilionoideae</taxon>
        <taxon>50 kb inversion clade</taxon>
        <taxon>NPAAA clade</taxon>
        <taxon>indigoferoid/millettioid clade</taxon>
        <taxon>Phaseoleae</taxon>
        <taxon>Mucuna</taxon>
    </lineage>
</organism>
<proteinExistence type="predicted"/>
<dbReference type="OrthoDB" id="1935380at2759"/>
<dbReference type="Proteomes" id="UP000257109">
    <property type="component" value="Unassembled WGS sequence"/>
</dbReference>
<gene>
    <name evidence="2" type="ORF">CR513_38796</name>
</gene>